<name>E6TW13_EVAC2</name>
<gene>
    <name evidence="3" type="ordered locus">Bcell_1573</name>
</gene>
<dbReference type="SUPFAM" id="SSF53335">
    <property type="entry name" value="S-adenosyl-L-methionine-dependent methyltransferases"/>
    <property type="match status" value="1"/>
</dbReference>
<dbReference type="KEGG" id="bco:Bcell_1573"/>
<feature type="domain" description="Methyltransferase" evidence="2">
    <location>
        <begin position="36"/>
        <end position="131"/>
    </location>
</feature>
<dbReference type="OrthoDB" id="9811589at2"/>
<dbReference type="STRING" id="649639.Bcell_1573"/>
<dbReference type="eggNOG" id="COG2226">
    <property type="taxonomic scope" value="Bacteria"/>
</dbReference>
<evidence type="ECO:0000256" key="1">
    <source>
        <dbReference type="ARBA" id="ARBA00022679"/>
    </source>
</evidence>
<reference evidence="3" key="1">
    <citation type="submission" date="2010-12" db="EMBL/GenBank/DDBJ databases">
        <title>Complete sequence of Bacillus cellulosilyticus DSM 2522.</title>
        <authorList>
            <consortium name="US DOE Joint Genome Institute"/>
            <person name="Lucas S."/>
            <person name="Copeland A."/>
            <person name="Lapidus A."/>
            <person name="Cheng J.-F."/>
            <person name="Bruce D."/>
            <person name="Goodwin L."/>
            <person name="Pitluck S."/>
            <person name="Chertkov O."/>
            <person name="Detter J.C."/>
            <person name="Han C."/>
            <person name="Tapia R."/>
            <person name="Land M."/>
            <person name="Hauser L."/>
            <person name="Jeffries C."/>
            <person name="Kyrpides N."/>
            <person name="Ivanova N."/>
            <person name="Mikhailova N."/>
            <person name="Brumm P."/>
            <person name="Mead D."/>
            <person name="Woyke T."/>
        </authorList>
    </citation>
    <scope>NUCLEOTIDE SEQUENCE [LARGE SCALE GENOMIC DNA]</scope>
    <source>
        <strain evidence="3">DSM 2522</strain>
    </source>
</reference>
<dbReference type="Proteomes" id="UP000001401">
    <property type="component" value="Chromosome"/>
</dbReference>
<accession>E6TW13</accession>
<evidence type="ECO:0000313" key="3">
    <source>
        <dbReference type="EMBL" id="ADU29836.1"/>
    </source>
</evidence>
<dbReference type="InterPro" id="IPR029063">
    <property type="entry name" value="SAM-dependent_MTases_sf"/>
</dbReference>
<dbReference type="AlphaFoldDB" id="E6TW13"/>
<keyword evidence="4" id="KW-1185">Reference proteome</keyword>
<protein>
    <submittedName>
        <fullName evidence="3">Methyltransferase type 11</fullName>
    </submittedName>
</protein>
<dbReference type="InterPro" id="IPR041698">
    <property type="entry name" value="Methyltransf_25"/>
</dbReference>
<evidence type="ECO:0000313" key="4">
    <source>
        <dbReference type="Proteomes" id="UP000001401"/>
    </source>
</evidence>
<keyword evidence="3" id="KW-0489">Methyltransferase</keyword>
<dbReference type="GO" id="GO:0032259">
    <property type="term" value="P:methylation"/>
    <property type="evidence" value="ECO:0007669"/>
    <property type="project" value="UniProtKB-KW"/>
</dbReference>
<evidence type="ECO:0000259" key="2">
    <source>
        <dbReference type="Pfam" id="PF13649"/>
    </source>
</evidence>
<dbReference type="HOGENOM" id="CLU_069129_5_2_9"/>
<proteinExistence type="predicted"/>
<dbReference type="Pfam" id="PF13649">
    <property type="entry name" value="Methyltransf_25"/>
    <property type="match status" value="1"/>
</dbReference>
<dbReference type="PANTHER" id="PTHR43861">
    <property type="entry name" value="TRANS-ACONITATE 2-METHYLTRANSFERASE-RELATED"/>
    <property type="match status" value="1"/>
</dbReference>
<organism evidence="3 4">
    <name type="scientific">Evansella cellulosilytica (strain ATCC 21833 / DSM 2522 / FERM P-1141 / JCM 9156 / N-4)</name>
    <name type="common">Bacillus cellulosilyticus</name>
    <dbReference type="NCBI Taxonomy" id="649639"/>
    <lineage>
        <taxon>Bacteria</taxon>
        <taxon>Bacillati</taxon>
        <taxon>Bacillota</taxon>
        <taxon>Bacilli</taxon>
        <taxon>Bacillales</taxon>
        <taxon>Bacillaceae</taxon>
        <taxon>Evansella</taxon>
    </lineage>
</organism>
<dbReference type="GO" id="GO:0008168">
    <property type="term" value="F:methyltransferase activity"/>
    <property type="evidence" value="ECO:0007669"/>
    <property type="project" value="UniProtKB-KW"/>
</dbReference>
<dbReference type="EMBL" id="CP002394">
    <property type="protein sequence ID" value="ADU29836.1"/>
    <property type="molecule type" value="Genomic_DNA"/>
</dbReference>
<dbReference type="Gene3D" id="2.20.25.110">
    <property type="entry name" value="S-adenosyl-L-methionine-dependent methyltransferases"/>
    <property type="match status" value="1"/>
</dbReference>
<dbReference type="Gene3D" id="3.40.50.150">
    <property type="entry name" value="Vaccinia Virus protein VP39"/>
    <property type="match status" value="1"/>
</dbReference>
<dbReference type="CDD" id="cd02440">
    <property type="entry name" value="AdoMet_MTases"/>
    <property type="match status" value="1"/>
</dbReference>
<keyword evidence="1 3" id="KW-0808">Transferase</keyword>
<sequence length="243" mass="28051">MSDRHFAAIYDVLMEDVPYHKWVDYCKKYIPNNSEVLDVACGTGTFTILLYKAGFTVSGIDIAEDMLTIAEEKVRDKQLPIPLFHQDMRSLSGFSQLDAVTLFCDGLNYLMDETDVQITFTRIASALKSGGIFLFDVHSLSKIRNTFNEQLFGENREDISYLWFCNHGSQTDSVDHSFTFFVKNEDGSYERTDEEHSQRTFPIEEYVRWLQFVGFHNIEVSSNFGETSVIEADDRIFFKAEKK</sequence>